<reference evidence="1 2" key="1">
    <citation type="journal article" date="2010" name="Nature">
        <title>Genome sequence of the palaeopolyploid soybean.</title>
        <authorList>
            <person name="Schmutz J."/>
            <person name="Cannon S.B."/>
            <person name="Schlueter J."/>
            <person name="Ma J."/>
            <person name="Mitros T."/>
            <person name="Nelson W."/>
            <person name="Hyten D.L."/>
            <person name="Song Q."/>
            <person name="Thelen J.J."/>
            <person name="Cheng J."/>
            <person name="Xu D."/>
            <person name="Hellsten U."/>
            <person name="May G.D."/>
            <person name="Yu Y."/>
            <person name="Sakurai T."/>
            <person name="Umezawa T."/>
            <person name="Bhattacharyya M.K."/>
            <person name="Sandhu D."/>
            <person name="Valliyodan B."/>
            <person name="Lindquist E."/>
            <person name="Peto M."/>
            <person name="Grant D."/>
            <person name="Shu S."/>
            <person name="Goodstein D."/>
            <person name="Barry K."/>
            <person name="Futrell-Griggs M."/>
            <person name="Abernathy B."/>
            <person name="Du J."/>
            <person name="Tian Z."/>
            <person name="Zhu L."/>
            <person name="Gill N."/>
            <person name="Joshi T."/>
            <person name="Libault M."/>
            <person name="Sethuraman A."/>
            <person name="Zhang X.-C."/>
            <person name="Shinozaki K."/>
            <person name="Nguyen H.T."/>
            <person name="Wing R.A."/>
            <person name="Cregan P."/>
            <person name="Specht J."/>
            <person name="Grimwood J."/>
            <person name="Rokhsar D."/>
            <person name="Stacey G."/>
            <person name="Shoemaker R.C."/>
            <person name="Jackson S.A."/>
        </authorList>
    </citation>
    <scope>NUCLEOTIDE SEQUENCE</scope>
    <source>
        <strain evidence="2">cv. Williams 82</strain>
        <tissue evidence="1">Callus</tissue>
    </source>
</reference>
<protein>
    <submittedName>
        <fullName evidence="1 2">Uncharacterized protein</fullName>
    </submittedName>
</protein>
<dbReference type="SMR" id="A0A0R0KMA8"/>
<dbReference type="InParanoid" id="A0A0R0KMA8"/>
<keyword evidence="3" id="KW-1185">Reference proteome</keyword>
<evidence type="ECO:0000313" key="1">
    <source>
        <dbReference type="EMBL" id="KRH68071.1"/>
    </source>
</evidence>
<dbReference type="AlphaFoldDB" id="A0A0R0KMA8"/>
<sequence>MTYSFNSVREVSENPREAFFFNPANEIAQEFFTKRESRKQINKYEIFYNRYHLSKNTLTCSARFHSLSLTHTHHSSTEIIKLKNKLIFFMRPIRNTREGPIRRSNNNNFRHWICLNEKTILR</sequence>
<organism evidence="1">
    <name type="scientific">Glycine max</name>
    <name type="common">Soybean</name>
    <name type="synonym">Glycine hispida</name>
    <dbReference type="NCBI Taxonomy" id="3847"/>
    <lineage>
        <taxon>Eukaryota</taxon>
        <taxon>Viridiplantae</taxon>
        <taxon>Streptophyta</taxon>
        <taxon>Embryophyta</taxon>
        <taxon>Tracheophyta</taxon>
        <taxon>Spermatophyta</taxon>
        <taxon>Magnoliopsida</taxon>
        <taxon>eudicotyledons</taxon>
        <taxon>Gunneridae</taxon>
        <taxon>Pentapetalae</taxon>
        <taxon>rosids</taxon>
        <taxon>fabids</taxon>
        <taxon>Fabales</taxon>
        <taxon>Fabaceae</taxon>
        <taxon>Papilionoideae</taxon>
        <taxon>50 kb inversion clade</taxon>
        <taxon>NPAAA clade</taxon>
        <taxon>indigoferoid/millettioid clade</taxon>
        <taxon>Phaseoleae</taxon>
        <taxon>Glycine</taxon>
        <taxon>Glycine subgen. Soja</taxon>
    </lineage>
</organism>
<dbReference type="Gramene" id="KRH68071">
    <property type="protein sequence ID" value="KRH68071"/>
    <property type="gene ID" value="GLYMA_03G206300"/>
</dbReference>
<gene>
    <name evidence="1" type="ORF">GLYMA_03G206300</name>
</gene>
<dbReference type="EnsemblPlants" id="KRH68071">
    <property type="protein sequence ID" value="KRH68071"/>
    <property type="gene ID" value="GLYMA_03G206300"/>
</dbReference>
<evidence type="ECO:0000313" key="3">
    <source>
        <dbReference type="Proteomes" id="UP000008827"/>
    </source>
</evidence>
<reference evidence="2" key="2">
    <citation type="submission" date="2018-02" db="UniProtKB">
        <authorList>
            <consortium name="EnsemblPlants"/>
        </authorList>
    </citation>
    <scope>IDENTIFICATION</scope>
    <source>
        <strain evidence="2">Williams 82</strain>
    </source>
</reference>
<dbReference type="Proteomes" id="UP000008827">
    <property type="component" value="Chromosome 3"/>
</dbReference>
<accession>A0A0R0KMA8</accession>
<dbReference type="EMBL" id="CM000836">
    <property type="protein sequence ID" value="KRH68071.1"/>
    <property type="molecule type" value="Genomic_DNA"/>
</dbReference>
<proteinExistence type="predicted"/>
<name>A0A0R0KMA8_SOYBN</name>
<reference evidence="1" key="3">
    <citation type="submission" date="2018-07" db="EMBL/GenBank/DDBJ databases">
        <title>WGS assembly of Glycine max.</title>
        <authorList>
            <person name="Schmutz J."/>
            <person name="Cannon S."/>
            <person name="Schlueter J."/>
            <person name="Ma J."/>
            <person name="Mitros T."/>
            <person name="Nelson W."/>
            <person name="Hyten D."/>
            <person name="Song Q."/>
            <person name="Thelen J."/>
            <person name="Cheng J."/>
            <person name="Xu D."/>
            <person name="Hellsten U."/>
            <person name="May G."/>
            <person name="Yu Y."/>
            <person name="Sakurai T."/>
            <person name="Umezawa T."/>
            <person name="Bhattacharyya M."/>
            <person name="Sandhu D."/>
            <person name="Valliyodan B."/>
            <person name="Lindquist E."/>
            <person name="Peto M."/>
            <person name="Grant D."/>
            <person name="Shu S."/>
            <person name="Goodstein D."/>
            <person name="Barry K."/>
            <person name="Futrell-Griggs M."/>
            <person name="Abernathy B."/>
            <person name="Du J."/>
            <person name="Tian Z."/>
            <person name="Zhu L."/>
            <person name="Gill N."/>
            <person name="Joshi T."/>
            <person name="Libault M."/>
            <person name="Sethuraman A."/>
            <person name="Zhang X."/>
            <person name="Shinozaki K."/>
            <person name="Nguyen H."/>
            <person name="Wing R."/>
            <person name="Cregan P."/>
            <person name="Specht J."/>
            <person name="Grimwood J."/>
            <person name="Rokhsar D."/>
            <person name="Stacey G."/>
            <person name="Shoemaker R."/>
            <person name="Jackson S."/>
        </authorList>
    </citation>
    <scope>NUCLEOTIDE SEQUENCE</scope>
    <source>
        <tissue evidence="1">Callus</tissue>
    </source>
</reference>
<evidence type="ECO:0000313" key="2">
    <source>
        <dbReference type="EnsemblPlants" id="KRH68071"/>
    </source>
</evidence>